<keyword evidence="3" id="KW-0238">DNA-binding</keyword>
<evidence type="ECO:0000256" key="5">
    <source>
        <dbReference type="SAM" id="MobiDB-lite"/>
    </source>
</evidence>
<keyword evidence="2 4" id="KW-0067">ATP-binding</keyword>
<evidence type="ECO:0000259" key="6">
    <source>
        <dbReference type="PROSITE" id="PS50011"/>
    </source>
</evidence>
<dbReference type="Pfam" id="PF00505">
    <property type="entry name" value="HMG_box"/>
    <property type="match status" value="1"/>
</dbReference>
<dbReference type="SUPFAM" id="SSF47095">
    <property type="entry name" value="HMG-box"/>
    <property type="match status" value="1"/>
</dbReference>
<feature type="domain" description="HMG box" evidence="7">
    <location>
        <begin position="35"/>
        <end position="103"/>
    </location>
</feature>
<dbReference type="PANTHER" id="PTHR24346">
    <property type="entry name" value="MAP/MICROTUBULE AFFINITY-REGULATING KINASE"/>
    <property type="match status" value="1"/>
</dbReference>
<organism evidence="8 9">
    <name type="scientific">Porites lobata</name>
    <dbReference type="NCBI Taxonomy" id="104759"/>
    <lineage>
        <taxon>Eukaryota</taxon>
        <taxon>Metazoa</taxon>
        <taxon>Cnidaria</taxon>
        <taxon>Anthozoa</taxon>
        <taxon>Hexacorallia</taxon>
        <taxon>Scleractinia</taxon>
        <taxon>Fungiina</taxon>
        <taxon>Poritidae</taxon>
        <taxon>Porites</taxon>
    </lineage>
</organism>
<dbReference type="PROSITE" id="PS00108">
    <property type="entry name" value="PROTEIN_KINASE_ST"/>
    <property type="match status" value="1"/>
</dbReference>
<evidence type="ECO:0000259" key="7">
    <source>
        <dbReference type="PROSITE" id="PS50118"/>
    </source>
</evidence>
<dbReference type="SUPFAM" id="SSF56112">
    <property type="entry name" value="Protein kinase-like (PK-like)"/>
    <property type="match status" value="1"/>
</dbReference>
<feature type="compositionally biased region" description="Low complexity" evidence="5">
    <location>
        <begin position="122"/>
        <end position="132"/>
    </location>
</feature>
<dbReference type="InterPro" id="IPR008271">
    <property type="entry name" value="Ser/Thr_kinase_AS"/>
</dbReference>
<evidence type="ECO:0000313" key="8">
    <source>
        <dbReference type="EMBL" id="CAH3161724.1"/>
    </source>
</evidence>
<feature type="binding site" evidence="4">
    <location>
        <position position="330"/>
    </location>
    <ligand>
        <name>ATP</name>
        <dbReference type="ChEBI" id="CHEBI:30616"/>
    </ligand>
</feature>
<dbReference type="PANTHER" id="PTHR24346:SF79">
    <property type="entry name" value="PROTEIN KINASE DOMAIN-CONTAINING PROTEIN"/>
    <property type="match status" value="1"/>
</dbReference>
<feature type="compositionally biased region" description="Low complexity" evidence="5">
    <location>
        <begin position="1048"/>
        <end position="1059"/>
    </location>
</feature>
<reference evidence="8 9" key="1">
    <citation type="submission" date="2022-05" db="EMBL/GenBank/DDBJ databases">
        <authorList>
            <consortium name="Genoscope - CEA"/>
            <person name="William W."/>
        </authorList>
    </citation>
    <scope>NUCLEOTIDE SEQUENCE [LARGE SCALE GENOMIC DNA]</scope>
</reference>
<accession>A0ABN8QDS8</accession>
<feature type="compositionally biased region" description="Basic and acidic residues" evidence="5">
    <location>
        <begin position="133"/>
        <end position="148"/>
    </location>
</feature>
<dbReference type="InterPro" id="IPR009071">
    <property type="entry name" value="HMG_box_dom"/>
</dbReference>
<dbReference type="PROSITE" id="PS50011">
    <property type="entry name" value="PROTEIN_KINASE_DOM"/>
    <property type="match status" value="1"/>
</dbReference>
<proteinExistence type="predicted"/>
<evidence type="ECO:0000256" key="4">
    <source>
        <dbReference type="PROSITE-ProRule" id="PRU10141"/>
    </source>
</evidence>
<feature type="compositionally biased region" description="Basic and acidic residues" evidence="5">
    <location>
        <begin position="848"/>
        <end position="862"/>
    </location>
</feature>
<feature type="region of interest" description="Disordered" evidence="5">
    <location>
        <begin position="876"/>
        <end position="927"/>
    </location>
</feature>
<feature type="compositionally biased region" description="Polar residues" evidence="5">
    <location>
        <begin position="735"/>
        <end position="751"/>
    </location>
</feature>
<comment type="caution">
    <text evidence="8">The sequence shown here is derived from an EMBL/GenBank/DDBJ whole genome shotgun (WGS) entry which is preliminary data.</text>
</comment>
<feature type="compositionally biased region" description="Basic and acidic residues" evidence="5">
    <location>
        <begin position="1184"/>
        <end position="1214"/>
    </location>
</feature>
<dbReference type="Pfam" id="PF00069">
    <property type="entry name" value="Pkinase"/>
    <property type="match status" value="1"/>
</dbReference>
<feature type="region of interest" description="Disordered" evidence="5">
    <location>
        <begin position="1048"/>
        <end position="1089"/>
    </location>
</feature>
<dbReference type="SMART" id="SM00398">
    <property type="entry name" value="HMG"/>
    <property type="match status" value="1"/>
</dbReference>
<feature type="compositionally biased region" description="Basic and acidic residues" evidence="5">
    <location>
        <begin position="672"/>
        <end position="696"/>
    </location>
</feature>
<dbReference type="CDD" id="cd22029">
    <property type="entry name" value="HMG-box_SoxC"/>
    <property type="match status" value="1"/>
</dbReference>
<dbReference type="InterPro" id="IPR000719">
    <property type="entry name" value="Prot_kinase_dom"/>
</dbReference>
<feature type="region of interest" description="Disordered" evidence="5">
    <location>
        <begin position="734"/>
        <end position="771"/>
    </location>
</feature>
<dbReference type="CDD" id="cd14003">
    <property type="entry name" value="STKc_AMPK-like"/>
    <property type="match status" value="1"/>
</dbReference>
<feature type="compositionally biased region" description="Polar residues" evidence="5">
    <location>
        <begin position="1060"/>
        <end position="1073"/>
    </location>
</feature>
<keyword evidence="3" id="KW-0539">Nucleus</keyword>
<feature type="compositionally biased region" description="Polar residues" evidence="5">
    <location>
        <begin position="661"/>
        <end position="671"/>
    </location>
</feature>
<evidence type="ECO:0000313" key="9">
    <source>
        <dbReference type="Proteomes" id="UP001159405"/>
    </source>
</evidence>
<gene>
    <name evidence="8" type="ORF">PLOB_00005110</name>
</gene>
<keyword evidence="9" id="KW-1185">Reference proteome</keyword>
<protein>
    <submittedName>
        <fullName evidence="8">Uncharacterized protein</fullName>
    </submittedName>
</protein>
<dbReference type="InterPro" id="IPR036910">
    <property type="entry name" value="HMG_box_dom_sf"/>
</dbReference>
<keyword evidence="1 4" id="KW-0547">Nucleotide-binding</keyword>
<dbReference type="Proteomes" id="UP001159405">
    <property type="component" value="Unassembled WGS sequence"/>
</dbReference>
<feature type="region of interest" description="Disordered" evidence="5">
    <location>
        <begin position="97"/>
        <end position="195"/>
    </location>
</feature>
<dbReference type="SMART" id="SM00220">
    <property type="entry name" value="S_TKc"/>
    <property type="match status" value="1"/>
</dbReference>
<evidence type="ECO:0000256" key="3">
    <source>
        <dbReference type="PROSITE-ProRule" id="PRU00267"/>
    </source>
</evidence>
<feature type="DNA-binding region" description="HMG box" evidence="3">
    <location>
        <begin position="35"/>
        <end position="103"/>
    </location>
</feature>
<feature type="region of interest" description="Disordered" evidence="5">
    <location>
        <begin position="1161"/>
        <end position="1214"/>
    </location>
</feature>
<dbReference type="PROSITE" id="PS00107">
    <property type="entry name" value="PROTEIN_KINASE_ATP"/>
    <property type="match status" value="1"/>
</dbReference>
<dbReference type="EMBL" id="CALNXK010000121">
    <property type="protein sequence ID" value="CAH3161724.1"/>
    <property type="molecule type" value="Genomic_DNA"/>
</dbReference>
<dbReference type="PROSITE" id="PS50118">
    <property type="entry name" value="HMG_BOX_2"/>
    <property type="match status" value="1"/>
</dbReference>
<sequence length="1386" mass="156651">MMVFQGSELNSPSPPPQVPTVDEPEEEPKKSLQHVKRPMNAFMVWSQIERRKMAEEHPDMHNAEISKRLGKRWKLLSESEKRPFVEESERLRIRHMQAYPDYKYRPRKKKQPNKQKNGGGQESKNSSSSSEGNSRKNPAEATGTKREALPGAHAFPGLGSSKKHVNSHAEPPFKKQRRDFVSPITPPPNVPDAIGTTPEDPIDQLSLYDDFEQAFKQDQQVPTMNPNQQIPNSWPSLEFGNMNFNGLPVSPLLDLNGANGGQFDFPDLYTPPEVSELIQGQWLENSLGHFNFVLKRIGTYDLTGSKLGKGNFAYVELATNRITKSKVAMKVIDTRKIKDEYVKKNILREALLLKKVNHPNIVRLYETLKQNSIYCIVTEYVPGGELLSYLRSQNDCKLSESQARPFMRQLISALYHMHEQGIVHRDLKMENILLDENKTNIKIVDFGLSNICRGDDLLKTQCGSPEYAAPELFKRGCRYGTEVDLWSLGVIMYAIVVGRLPFRSPHYGSRGRNELIEQTSRGLSCMHNKYLVRLTHHCRDLLAKLLKPRPELRLPLLDVMVHPWVTVQGTSPLVPFTEQPIDEKIQDKVLEKVSQLIKIHKSKIALHVHQKRYDAITGVYNLLLDEELKCASKSNNERRVQRENTRANSVIKVSIKSTAIETANQKTGDQNRLQDSESSSRSEGQDSQPEAEKDWEQTTTQKPIISKPQENLVERLLEGLQIKAIKMCSFEERGLSNSHTHANTRPNSATPARTYIESPLKPTSGPPRAWKRANRARCNSCIPRFAPKFDSKLHGKRVVMSPRRRQEPECLASQWESKLSALITEVGEEGCSHCEDLKSTASSSGENSPEKNSTEVQPEKPDAQLEFGEKTEIMSQENLGSSSGRMGPKNCHLKDTPGLKPSPETSKSEGKQTAQILQTSPKSVTSKRVIWSHKGMPPSSLASQTINRAVSPLRASQFVDLTDYHKHVPQPPKARIAGQLGCGTKLGCKEGEDEGQINSFSAAYNSYLKISKPQHRRLSIMQAQEILQHESKFQLKYGRKLNAAEISTSNTDSNKSSDNQVSRLDNASNSTHASVPVAKKSNKQQYNIPKPGYLKGVKLHGDQREIILDGVKQEIIFEKQAAPSQDRLVGPNLSAERGYNEESKIKNESEKGNEIQVHSIDILPRPTRPSPEAGFNHPTPETRLNPKQEESLKRQKEKEQTENHEREKKKFLKELEDQQRQKMITEYLQHVYSQYGRSQPSPRAVNKPELNPRTCKVSKRGRVYSVTTRPAEKPGSDAPRVITRPTSILHQASKGAQGDKKIVFKTQTGVKATNGVRFVNDWNNSVFTEYINSSDVDTTDGKENDKLQVKDASFWLEQHLNGVLDETTVTRKDLHNYQQLYIPRET</sequence>
<feature type="compositionally biased region" description="Polar residues" evidence="5">
    <location>
        <begin position="911"/>
        <end position="926"/>
    </location>
</feature>
<dbReference type="InterPro" id="IPR011009">
    <property type="entry name" value="Kinase-like_dom_sf"/>
</dbReference>
<name>A0ABN8QDS8_9CNID</name>
<dbReference type="InterPro" id="IPR017441">
    <property type="entry name" value="Protein_kinase_ATP_BS"/>
</dbReference>
<dbReference type="Gene3D" id="1.10.30.10">
    <property type="entry name" value="High mobility group box domain"/>
    <property type="match status" value="1"/>
</dbReference>
<feature type="region of interest" description="Disordered" evidence="5">
    <location>
        <begin position="661"/>
        <end position="707"/>
    </location>
</feature>
<evidence type="ECO:0000256" key="2">
    <source>
        <dbReference type="ARBA" id="ARBA00022840"/>
    </source>
</evidence>
<feature type="region of interest" description="Disordered" evidence="5">
    <location>
        <begin position="1"/>
        <end position="33"/>
    </location>
</feature>
<feature type="domain" description="Protein kinase" evidence="6">
    <location>
        <begin position="301"/>
        <end position="565"/>
    </location>
</feature>
<dbReference type="Gene3D" id="1.10.510.10">
    <property type="entry name" value="Transferase(Phosphotransferase) domain 1"/>
    <property type="match status" value="1"/>
</dbReference>
<evidence type="ECO:0000256" key="1">
    <source>
        <dbReference type="ARBA" id="ARBA00022741"/>
    </source>
</evidence>
<feature type="region of interest" description="Disordered" evidence="5">
    <location>
        <begin position="835"/>
        <end position="862"/>
    </location>
</feature>